<dbReference type="EC" id="2.7.4.23" evidence="6"/>
<dbReference type="Gene3D" id="3.40.50.300">
    <property type="entry name" value="P-loop containing nucleotide triphosphate hydrolases"/>
    <property type="match status" value="1"/>
</dbReference>
<dbReference type="SMART" id="SM00072">
    <property type="entry name" value="GuKc"/>
    <property type="match status" value="1"/>
</dbReference>
<keyword evidence="5 6" id="KW-0067">ATP-binding</keyword>
<organism evidence="8 9">
    <name type="scientific">Cupriavidus basilensis</name>
    <dbReference type="NCBI Taxonomy" id="68895"/>
    <lineage>
        <taxon>Bacteria</taxon>
        <taxon>Pseudomonadati</taxon>
        <taxon>Pseudomonadota</taxon>
        <taxon>Betaproteobacteria</taxon>
        <taxon>Burkholderiales</taxon>
        <taxon>Burkholderiaceae</taxon>
        <taxon>Cupriavidus</taxon>
    </lineage>
</organism>
<protein>
    <recommendedName>
        <fullName evidence="6">Ribose 1,5-bisphosphate phosphokinase PhnN</fullName>
        <ecNumber evidence="6">2.7.4.23</ecNumber>
    </recommendedName>
    <alternativeName>
        <fullName evidence="6">Ribose 1,5-bisphosphokinase</fullName>
    </alternativeName>
</protein>
<sequence>MSAKAMRTAARADIAAAGAEAPDGSGLVYLMGPSGSGKDSLLRVMRDKLQDDAGVRVAQRYITRASSADEDSVAITPEAFEQRVAQGGFALHWRSHGLCYGIGTELDDWLAQGLCVVVNGSREHLAAAHARYPALHAVQVSVRLHVLGERLRLRGREDEQAIVRRLQRAGEPFAVPAGCRLTVIDNSGALEDAASALMRLTHERTRQHQHQNQHQP</sequence>
<dbReference type="InterPro" id="IPR012699">
    <property type="entry name" value="PhnN"/>
</dbReference>
<dbReference type="GO" id="GO:0005524">
    <property type="term" value="F:ATP binding"/>
    <property type="evidence" value="ECO:0007669"/>
    <property type="project" value="UniProtKB-KW"/>
</dbReference>
<comment type="catalytic activity">
    <reaction evidence="1 6">
        <text>alpha-D-ribose 1,5-bisphosphate + ATP = 5-phospho-alpha-D-ribose 1-diphosphate + ADP</text>
        <dbReference type="Rhea" id="RHEA:20109"/>
        <dbReference type="ChEBI" id="CHEBI:30616"/>
        <dbReference type="ChEBI" id="CHEBI:58017"/>
        <dbReference type="ChEBI" id="CHEBI:68688"/>
        <dbReference type="ChEBI" id="CHEBI:456216"/>
        <dbReference type="EC" id="2.7.4.23"/>
    </reaction>
</comment>
<dbReference type="UniPathway" id="UPA00087">
    <property type="reaction ID" value="UER00175"/>
</dbReference>
<evidence type="ECO:0000256" key="6">
    <source>
        <dbReference type="HAMAP-Rule" id="MF_00836"/>
    </source>
</evidence>
<feature type="domain" description="Guanylate kinase/L-type calcium channel beta subunit" evidence="7">
    <location>
        <begin position="24"/>
        <end position="205"/>
    </location>
</feature>
<dbReference type="PANTHER" id="PTHR23117">
    <property type="entry name" value="GUANYLATE KINASE-RELATED"/>
    <property type="match status" value="1"/>
</dbReference>
<accession>A0A643FS61</accession>
<evidence type="ECO:0000256" key="5">
    <source>
        <dbReference type="ARBA" id="ARBA00022840"/>
    </source>
</evidence>
<dbReference type="PANTHER" id="PTHR23117:SF8">
    <property type="entry name" value="RIBOSE 1,5-BISPHOSPHATE PHOSPHOKINASE PHNN"/>
    <property type="match status" value="1"/>
</dbReference>
<reference evidence="8 9" key="1">
    <citation type="submission" date="2020-10" db="EMBL/GenBank/DDBJ databases">
        <title>Complete genome sequence of Cupriavidus basilensis CCUG 49340T.</title>
        <authorList>
            <person name="Salva-Serra F."/>
            <person name="Donoso R.A."/>
            <person name="Cho K.H."/>
            <person name="Yoo J.A."/>
            <person name="Lee K."/>
            <person name="Yoon S.-H."/>
            <person name="Perez-Pantoja D."/>
            <person name="Moore E.R.B."/>
        </authorList>
    </citation>
    <scope>NUCLEOTIDE SEQUENCE [LARGE SCALE GENOMIC DNA]</scope>
    <source>
        <strain evidence="9">CCUG 49340</strain>
    </source>
</reference>
<dbReference type="NCBIfam" id="NF007485">
    <property type="entry name" value="PRK10078.1"/>
    <property type="match status" value="1"/>
</dbReference>
<comment type="similarity">
    <text evidence="6">Belongs to the ribose 1,5-bisphosphokinase family.</text>
</comment>
<keyword evidence="3 6" id="KW-0808">Transferase</keyword>
<dbReference type="EMBL" id="CP062804">
    <property type="protein sequence ID" value="QOT78929.1"/>
    <property type="molecule type" value="Genomic_DNA"/>
</dbReference>
<evidence type="ECO:0000313" key="8">
    <source>
        <dbReference type="EMBL" id="QOT78929.1"/>
    </source>
</evidence>
<evidence type="ECO:0000256" key="2">
    <source>
        <dbReference type="ARBA" id="ARBA00005069"/>
    </source>
</evidence>
<evidence type="ECO:0000313" key="9">
    <source>
        <dbReference type="Proteomes" id="UP000397656"/>
    </source>
</evidence>
<comment type="function">
    <text evidence="6">Catalyzes the phosphorylation of ribose 1,5-bisphosphate to 5-phospho-D-ribosyl alpha-1-diphosphate (PRPP).</text>
</comment>
<dbReference type="NCBIfam" id="TIGR02322">
    <property type="entry name" value="phosphon_PhnN"/>
    <property type="match status" value="1"/>
</dbReference>
<dbReference type="SUPFAM" id="SSF52540">
    <property type="entry name" value="P-loop containing nucleoside triphosphate hydrolases"/>
    <property type="match status" value="1"/>
</dbReference>
<dbReference type="AlphaFoldDB" id="A0A643FS61"/>
<evidence type="ECO:0000259" key="7">
    <source>
        <dbReference type="SMART" id="SM00072"/>
    </source>
</evidence>
<dbReference type="InterPro" id="IPR008145">
    <property type="entry name" value="GK/Ca_channel_bsu"/>
</dbReference>
<dbReference type="GO" id="GO:0033863">
    <property type="term" value="F:ribose 1,5-bisphosphate phosphokinase activity"/>
    <property type="evidence" value="ECO:0007669"/>
    <property type="project" value="UniProtKB-UniRule"/>
</dbReference>
<dbReference type="HAMAP" id="MF_00836">
    <property type="entry name" value="PhnN"/>
    <property type="match status" value="1"/>
</dbReference>
<dbReference type="GO" id="GO:0019634">
    <property type="term" value="P:organic phosphonate metabolic process"/>
    <property type="evidence" value="ECO:0007669"/>
    <property type="project" value="UniProtKB-UniRule"/>
</dbReference>
<dbReference type="Proteomes" id="UP000397656">
    <property type="component" value="Chromosome 2"/>
</dbReference>
<evidence type="ECO:0000256" key="3">
    <source>
        <dbReference type="ARBA" id="ARBA00022679"/>
    </source>
</evidence>
<dbReference type="GO" id="GO:0005829">
    <property type="term" value="C:cytosol"/>
    <property type="evidence" value="ECO:0007669"/>
    <property type="project" value="TreeGrafter"/>
</dbReference>
<keyword evidence="4 6" id="KW-0547">Nucleotide-binding</keyword>
<gene>
    <name evidence="6 8" type="primary">phnN</name>
    <name evidence="8" type="ORF">F7R26_029525</name>
</gene>
<evidence type="ECO:0000256" key="1">
    <source>
        <dbReference type="ARBA" id="ARBA00000373"/>
    </source>
</evidence>
<proteinExistence type="inferred from homology"/>
<name>A0A643FS61_9BURK</name>
<dbReference type="InterPro" id="IPR027417">
    <property type="entry name" value="P-loop_NTPase"/>
</dbReference>
<comment type="pathway">
    <text evidence="2 6">Metabolic intermediate biosynthesis; 5-phospho-alpha-D-ribose 1-diphosphate biosynthesis; 5-phospho-alpha-D-ribose 1-diphosphate from D-ribose 5-phosphate (route II): step 3/3.</text>
</comment>
<dbReference type="GO" id="GO:0006015">
    <property type="term" value="P:5-phosphoribose 1-diphosphate biosynthetic process"/>
    <property type="evidence" value="ECO:0007669"/>
    <property type="project" value="UniProtKB-UniRule"/>
</dbReference>
<evidence type="ECO:0000256" key="4">
    <source>
        <dbReference type="ARBA" id="ARBA00022741"/>
    </source>
</evidence>
<keyword evidence="8" id="KW-0418">Kinase</keyword>
<feature type="binding site" evidence="6">
    <location>
        <begin position="32"/>
        <end position="39"/>
    </location>
    <ligand>
        <name>ATP</name>
        <dbReference type="ChEBI" id="CHEBI:30616"/>
    </ligand>
</feature>